<evidence type="ECO:0000256" key="7">
    <source>
        <dbReference type="ARBA" id="ARBA00022692"/>
    </source>
</evidence>
<dbReference type="PANTHER" id="PTHR43711">
    <property type="entry name" value="TWO-COMPONENT HISTIDINE KINASE"/>
    <property type="match status" value="1"/>
</dbReference>
<evidence type="ECO:0000256" key="4">
    <source>
        <dbReference type="ARBA" id="ARBA00012438"/>
    </source>
</evidence>
<dbReference type="SUPFAM" id="SSF47384">
    <property type="entry name" value="Homodimeric domain of signal transducing histidine kinase"/>
    <property type="match status" value="1"/>
</dbReference>
<evidence type="ECO:0000256" key="5">
    <source>
        <dbReference type="ARBA" id="ARBA00022553"/>
    </source>
</evidence>
<proteinExistence type="predicted"/>
<dbReference type="CDD" id="cd00075">
    <property type="entry name" value="HATPase"/>
    <property type="match status" value="1"/>
</dbReference>
<dbReference type="Gene3D" id="3.30.565.10">
    <property type="entry name" value="Histidine kinase-like ATPase, C-terminal domain"/>
    <property type="match status" value="1"/>
</dbReference>
<evidence type="ECO:0000256" key="9">
    <source>
        <dbReference type="ARBA" id="ARBA00022989"/>
    </source>
</evidence>
<name>A0A4R1BRN6_9ACTN</name>
<dbReference type="InterPro" id="IPR003660">
    <property type="entry name" value="HAMP_dom"/>
</dbReference>
<keyword evidence="10" id="KW-0902">Two-component regulatory system</keyword>
<dbReference type="InterPro" id="IPR050736">
    <property type="entry name" value="Sensor_HK_Regulatory"/>
</dbReference>
<keyword evidence="9 12" id="KW-1133">Transmembrane helix</keyword>
<protein>
    <recommendedName>
        <fullName evidence="4">histidine kinase</fullName>
        <ecNumber evidence="4">2.7.13.3</ecNumber>
    </recommendedName>
</protein>
<dbReference type="GO" id="GO:0000155">
    <property type="term" value="F:phosphorelay sensor kinase activity"/>
    <property type="evidence" value="ECO:0007669"/>
    <property type="project" value="InterPro"/>
</dbReference>
<dbReference type="Gene3D" id="6.10.340.10">
    <property type="match status" value="1"/>
</dbReference>
<dbReference type="EC" id="2.7.13.3" evidence="4"/>
<reference evidence="15 16" key="1">
    <citation type="submission" date="2019-03" db="EMBL/GenBank/DDBJ databases">
        <title>Whole genome sequence of a novel Rubrobacter taiwanensis strain, isolated from Yellowstone National Park.</title>
        <authorList>
            <person name="Freed S."/>
            <person name="Ramaley R.F."/>
            <person name="Kyndt J.A."/>
        </authorList>
    </citation>
    <scope>NUCLEOTIDE SEQUENCE [LARGE SCALE GENOMIC DNA]</scope>
    <source>
        <strain evidence="15 16">Yellowstone</strain>
    </source>
</reference>
<dbReference type="PROSITE" id="PS50109">
    <property type="entry name" value="HIS_KIN"/>
    <property type="match status" value="1"/>
</dbReference>
<dbReference type="OrthoDB" id="9786919at2"/>
<dbReference type="SMART" id="SM00388">
    <property type="entry name" value="HisKA"/>
    <property type="match status" value="1"/>
</dbReference>
<feature type="domain" description="HAMP" evidence="14">
    <location>
        <begin position="87"/>
        <end position="139"/>
    </location>
</feature>
<dbReference type="EMBL" id="SKBU01000006">
    <property type="protein sequence ID" value="TCJ20007.1"/>
    <property type="molecule type" value="Genomic_DNA"/>
</dbReference>
<keyword evidence="5" id="KW-0597">Phosphoprotein</keyword>
<dbReference type="AlphaFoldDB" id="A0A4R1BRN6"/>
<keyword evidence="7 12" id="KW-0812">Transmembrane</keyword>
<dbReference type="PROSITE" id="PS50885">
    <property type="entry name" value="HAMP"/>
    <property type="match status" value="1"/>
</dbReference>
<comment type="catalytic activity">
    <reaction evidence="1">
        <text>ATP + protein L-histidine = ADP + protein N-phospho-L-histidine.</text>
        <dbReference type="EC" id="2.7.13.3"/>
    </reaction>
</comment>
<dbReference type="SUPFAM" id="SSF55874">
    <property type="entry name" value="ATPase domain of HSP90 chaperone/DNA topoisomerase II/histidine kinase"/>
    <property type="match status" value="1"/>
</dbReference>
<evidence type="ECO:0000259" key="13">
    <source>
        <dbReference type="PROSITE" id="PS50109"/>
    </source>
</evidence>
<evidence type="ECO:0000256" key="8">
    <source>
        <dbReference type="ARBA" id="ARBA00022777"/>
    </source>
</evidence>
<dbReference type="GO" id="GO:0005509">
    <property type="term" value="F:calcium ion binding"/>
    <property type="evidence" value="ECO:0007669"/>
    <property type="project" value="UniProtKB-ARBA"/>
</dbReference>
<accession>A0A4R1BRN6</accession>
<feature type="transmembrane region" description="Helical" evidence="12">
    <location>
        <begin position="63"/>
        <end position="86"/>
    </location>
</feature>
<evidence type="ECO:0000313" key="16">
    <source>
        <dbReference type="Proteomes" id="UP000295244"/>
    </source>
</evidence>
<evidence type="ECO:0000256" key="3">
    <source>
        <dbReference type="ARBA" id="ARBA00004236"/>
    </source>
</evidence>
<comment type="subcellular location">
    <subcellularLocation>
        <location evidence="3">Cell membrane</location>
    </subcellularLocation>
</comment>
<dbReference type="FunFam" id="3.30.565.10:FF:000006">
    <property type="entry name" value="Sensor histidine kinase WalK"/>
    <property type="match status" value="1"/>
</dbReference>
<sequence length="364" mass="39523">MMPLRRLTSYSLRTKLFFSHLLVALIVTFTFVAAAFAVPTLLERQPFVAAGLADLVTASFGRAFLYLTLATILAVVVAAVASLFVAGRITTPVHRMLAATRRVSAGRYEERVPISEEDELGELSRGFNAMAAALEEGERQRREFIADVSHELGTPLSTLQGYMEGLMDGVIEPSEETWGILYSETERMRRLVNDLRQLSRVEAGQLELNIGPAAPAALVRLATESMQPLFTEKGVQLESRLPPDLPPVSADPDRLVQVLTNLLNNALRHTPPGGRVTVEAERQPGRVLLSVRDTGAGIAREHLPHLFERFYRVEKSRSRAGGGSGVGLAISRALVEAMGGAIWAESAGKGEGATFRLTLPVADS</sequence>
<dbReference type="InterPro" id="IPR005467">
    <property type="entry name" value="His_kinase_dom"/>
</dbReference>
<dbReference type="Pfam" id="PF00512">
    <property type="entry name" value="HisKA"/>
    <property type="match status" value="1"/>
</dbReference>
<keyword evidence="11 12" id="KW-0472">Membrane</keyword>
<dbReference type="InterPro" id="IPR004358">
    <property type="entry name" value="Sig_transdc_His_kin-like_C"/>
</dbReference>
<dbReference type="InterPro" id="IPR036097">
    <property type="entry name" value="HisK_dim/P_sf"/>
</dbReference>
<keyword evidence="16" id="KW-1185">Reference proteome</keyword>
<keyword evidence="8" id="KW-0418">Kinase</keyword>
<comment type="caution">
    <text evidence="15">The sequence shown here is derived from an EMBL/GenBank/DDBJ whole genome shotgun (WGS) entry which is preliminary data.</text>
</comment>
<dbReference type="SMART" id="SM00387">
    <property type="entry name" value="HATPase_c"/>
    <property type="match status" value="1"/>
</dbReference>
<dbReference type="Pfam" id="PF02518">
    <property type="entry name" value="HATPase_c"/>
    <property type="match status" value="1"/>
</dbReference>
<feature type="domain" description="Histidine kinase" evidence="13">
    <location>
        <begin position="147"/>
        <end position="363"/>
    </location>
</feature>
<evidence type="ECO:0000313" key="15">
    <source>
        <dbReference type="EMBL" id="TCJ20007.1"/>
    </source>
</evidence>
<dbReference type="InterPro" id="IPR003594">
    <property type="entry name" value="HATPase_dom"/>
</dbReference>
<evidence type="ECO:0000256" key="11">
    <source>
        <dbReference type="ARBA" id="ARBA00023136"/>
    </source>
</evidence>
<evidence type="ECO:0000256" key="12">
    <source>
        <dbReference type="SAM" id="Phobius"/>
    </source>
</evidence>
<dbReference type="InterPro" id="IPR003661">
    <property type="entry name" value="HisK_dim/P_dom"/>
</dbReference>
<evidence type="ECO:0000256" key="2">
    <source>
        <dbReference type="ARBA" id="ARBA00001968"/>
    </source>
</evidence>
<dbReference type="Gene3D" id="1.10.287.130">
    <property type="match status" value="1"/>
</dbReference>
<evidence type="ECO:0000259" key="14">
    <source>
        <dbReference type="PROSITE" id="PS50885"/>
    </source>
</evidence>
<dbReference type="Proteomes" id="UP000295244">
    <property type="component" value="Unassembled WGS sequence"/>
</dbReference>
<comment type="cofactor">
    <cofactor evidence="2">
        <name>a divalent metal cation</name>
        <dbReference type="ChEBI" id="CHEBI:60240"/>
    </cofactor>
</comment>
<dbReference type="SUPFAM" id="SSF158472">
    <property type="entry name" value="HAMP domain-like"/>
    <property type="match status" value="1"/>
</dbReference>
<dbReference type="CDD" id="cd06225">
    <property type="entry name" value="HAMP"/>
    <property type="match status" value="1"/>
</dbReference>
<evidence type="ECO:0000256" key="6">
    <source>
        <dbReference type="ARBA" id="ARBA00022679"/>
    </source>
</evidence>
<dbReference type="InterPro" id="IPR036890">
    <property type="entry name" value="HATPase_C_sf"/>
</dbReference>
<dbReference type="GO" id="GO:0005886">
    <property type="term" value="C:plasma membrane"/>
    <property type="evidence" value="ECO:0007669"/>
    <property type="project" value="UniProtKB-SubCell"/>
</dbReference>
<evidence type="ECO:0000256" key="10">
    <source>
        <dbReference type="ARBA" id="ARBA00023012"/>
    </source>
</evidence>
<dbReference type="Pfam" id="PF00672">
    <property type="entry name" value="HAMP"/>
    <property type="match status" value="1"/>
</dbReference>
<dbReference type="PANTHER" id="PTHR43711:SF1">
    <property type="entry name" value="HISTIDINE KINASE 1"/>
    <property type="match status" value="1"/>
</dbReference>
<organism evidence="15 16">
    <name type="scientific">Rubrobacter taiwanensis</name>
    <dbReference type="NCBI Taxonomy" id="185139"/>
    <lineage>
        <taxon>Bacteria</taxon>
        <taxon>Bacillati</taxon>
        <taxon>Actinomycetota</taxon>
        <taxon>Rubrobacteria</taxon>
        <taxon>Rubrobacterales</taxon>
        <taxon>Rubrobacteraceae</taxon>
        <taxon>Rubrobacter</taxon>
    </lineage>
</organism>
<dbReference type="SMART" id="SM00304">
    <property type="entry name" value="HAMP"/>
    <property type="match status" value="1"/>
</dbReference>
<gene>
    <name evidence="15" type="ORF">E0L93_03410</name>
</gene>
<keyword evidence="6" id="KW-0808">Transferase</keyword>
<evidence type="ECO:0000256" key="1">
    <source>
        <dbReference type="ARBA" id="ARBA00000085"/>
    </source>
</evidence>
<dbReference type="CDD" id="cd00082">
    <property type="entry name" value="HisKA"/>
    <property type="match status" value="1"/>
</dbReference>
<dbReference type="PRINTS" id="PR00344">
    <property type="entry name" value="BCTRLSENSOR"/>
</dbReference>
<dbReference type="FunFam" id="1.10.287.130:FF:000001">
    <property type="entry name" value="Two-component sensor histidine kinase"/>
    <property type="match status" value="1"/>
</dbReference>